<dbReference type="PANTHER" id="PTHR43736:SF1">
    <property type="entry name" value="DIHYDRONEOPTERIN TRIPHOSPHATE DIPHOSPHATASE"/>
    <property type="match status" value="1"/>
</dbReference>
<evidence type="ECO:0000313" key="6">
    <source>
        <dbReference type="Proteomes" id="UP000219068"/>
    </source>
</evidence>
<dbReference type="Pfam" id="PF00293">
    <property type="entry name" value="NUDIX"/>
    <property type="match status" value="1"/>
</dbReference>
<dbReference type="InterPro" id="IPR020476">
    <property type="entry name" value="Nudix_hydrolase"/>
</dbReference>
<comment type="cofactor">
    <cofactor evidence="1">
        <name>Mg(2+)</name>
        <dbReference type="ChEBI" id="CHEBI:18420"/>
    </cofactor>
</comment>
<dbReference type="InterPro" id="IPR000086">
    <property type="entry name" value="NUDIX_hydrolase_dom"/>
</dbReference>
<dbReference type="PROSITE" id="PS51462">
    <property type="entry name" value="NUDIX"/>
    <property type="match status" value="1"/>
</dbReference>
<reference evidence="5 6" key="1">
    <citation type="submission" date="2017-08" db="EMBL/GenBank/DDBJ databases">
        <authorList>
            <person name="de Groot N.N."/>
        </authorList>
    </citation>
    <scope>NUCLEOTIDE SEQUENCE [LARGE SCALE GENOMIC DNA]</scope>
    <source>
        <strain evidence="5 6">USBA 78</strain>
    </source>
</reference>
<organism evidence="5 6">
    <name type="scientific">Thalassospira xiamenensis</name>
    <dbReference type="NCBI Taxonomy" id="220697"/>
    <lineage>
        <taxon>Bacteria</taxon>
        <taxon>Pseudomonadati</taxon>
        <taxon>Pseudomonadota</taxon>
        <taxon>Alphaproteobacteria</taxon>
        <taxon>Rhodospirillales</taxon>
        <taxon>Thalassospiraceae</taxon>
        <taxon>Thalassospira</taxon>
    </lineage>
</organism>
<dbReference type="GO" id="GO:0016787">
    <property type="term" value="F:hydrolase activity"/>
    <property type="evidence" value="ECO:0007669"/>
    <property type="project" value="UniProtKB-KW"/>
</dbReference>
<feature type="domain" description="Nudix hydrolase" evidence="4">
    <location>
        <begin position="24"/>
        <end position="157"/>
    </location>
</feature>
<evidence type="ECO:0000313" key="5">
    <source>
        <dbReference type="EMBL" id="SOB91128.1"/>
    </source>
</evidence>
<dbReference type="InterPro" id="IPR020084">
    <property type="entry name" value="NUDIX_hydrolase_CS"/>
</dbReference>
<proteinExistence type="inferred from homology"/>
<dbReference type="PROSITE" id="PS00893">
    <property type="entry name" value="NUDIX_BOX"/>
    <property type="match status" value="1"/>
</dbReference>
<evidence type="ECO:0000256" key="3">
    <source>
        <dbReference type="RuleBase" id="RU003476"/>
    </source>
</evidence>
<dbReference type="Gene3D" id="3.90.79.10">
    <property type="entry name" value="Nucleoside Triphosphate Pyrophosphohydrolase"/>
    <property type="match status" value="1"/>
</dbReference>
<name>A0A285RBJ2_9PROT</name>
<dbReference type="CDD" id="cd04673">
    <property type="entry name" value="NUDIX_ADPRase"/>
    <property type="match status" value="1"/>
</dbReference>
<accession>A0A285RBJ2</accession>
<dbReference type="SUPFAM" id="SSF55811">
    <property type="entry name" value="Nudix"/>
    <property type="match status" value="1"/>
</dbReference>
<protein>
    <submittedName>
        <fullName evidence="5">ADP-ribose pyrophosphatase YjhB, NUDIX family</fullName>
    </submittedName>
</protein>
<dbReference type="PANTHER" id="PTHR43736">
    <property type="entry name" value="ADP-RIBOSE PYROPHOSPHATASE"/>
    <property type="match status" value="1"/>
</dbReference>
<comment type="similarity">
    <text evidence="3">Belongs to the Nudix hydrolase family.</text>
</comment>
<dbReference type="Proteomes" id="UP000219068">
    <property type="component" value="Unassembled WGS sequence"/>
</dbReference>
<evidence type="ECO:0000259" key="4">
    <source>
        <dbReference type="PROSITE" id="PS51462"/>
    </source>
</evidence>
<dbReference type="PRINTS" id="PR00502">
    <property type="entry name" value="NUDIXFAMILY"/>
</dbReference>
<gene>
    <name evidence="5" type="ORF">SAMN05428964_101347</name>
</gene>
<sequence length="160" mass="17910">MMLSILMNTSKKTMTSDTDKRDYLTRPIIGIGAVVWHGDNVLLIQRGKAPNEGSWSLPGGAQELGETLREAVHREVFEETGITISEPILIDTVDLITPDKNGRVQYHYTLIDFVAEALEADLKAGGDAANARWVSPTELGNYQLWDKTRDMINRSRALRR</sequence>
<keyword evidence="2 3" id="KW-0378">Hydrolase</keyword>
<dbReference type="EMBL" id="OBMM01000001">
    <property type="protein sequence ID" value="SOB91128.1"/>
    <property type="molecule type" value="Genomic_DNA"/>
</dbReference>
<evidence type="ECO:0000256" key="1">
    <source>
        <dbReference type="ARBA" id="ARBA00001946"/>
    </source>
</evidence>
<evidence type="ECO:0000256" key="2">
    <source>
        <dbReference type="ARBA" id="ARBA00022801"/>
    </source>
</evidence>
<dbReference type="InterPro" id="IPR015797">
    <property type="entry name" value="NUDIX_hydrolase-like_dom_sf"/>
</dbReference>
<dbReference type="AlphaFoldDB" id="A0A285RBJ2"/>